<proteinExistence type="predicted"/>
<name>A0A401IT54_9LACO</name>
<keyword evidence="1" id="KW-0472">Membrane</keyword>
<keyword evidence="1" id="KW-1133">Transmembrane helix</keyword>
<dbReference type="Proteomes" id="UP000286848">
    <property type="component" value="Unassembled WGS sequence"/>
</dbReference>
<dbReference type="EMBL" id="BFFP01000016">
    <property type="protein sequence ID" value="GBG94687.1"/>
    <property type="molecule type" value="Genomic_DNA"/>
</dbReference>
<gene>
    <name evidence="2" type="ORF">LFYK43_11460</name>
</gene>
<feature type="transmembrane region" description="Helical" evidence="1">
    <location>
        <begin position="51"/>
        <end position="72"/>
    </location>
</feature>
<reference evidence="2 3" key="1">
    <citation type="journal article" date="2019" name="Int. J. Syst. Evol. Microbiol.">
        <title>Lactobacillus salitolerans sp. nov., a novel lactic acid bacterium isolated from spent mushroom substrates.</title>
        <authorList>
            <person name="Tohno M."/>
            <person name="Tanizawa Y."/>
            <person name="Kojima Y."/>
            <person name="Sakamoto M."/>
            <person name="Nakamura Y."/>
            <person name="Ohkuma M."/>
            <person name="Kobayashi H."/>
        </authorList>
    </citation>
    <scope>NUCLEOTIDE SEQUENCE [LARGE SCALE GENOMIC DNA]</scope>
    <source>
        <strain evidence="2 3">YK43</strain>
    </source>
</reference>
<evidence type="ECO:0000256" key="1">
    <source>
        <dbReference type="SAM" id="Phobius"/>
    </source>
</evidence>
<organism evidence="2 3">
    <name type="scientific">Ligilactobacillus salitolerans</name>
    <dbReference type="NCBI Taxonomy" id="1808352"/>
    <lineage>
        <taxon>Bacteria</taxon>
        <taxon>Bacillati</taxon>
        <taxon>Bacillota</taxon>
        <taxon>Bacilli</taxon>
        <taxon>Lactobacillales</taxon>
        <taxon>Lactobacillaceae</taxon>
        <taxon>Ligilactobacillus</taxon>
    </lineage>
</organism>
<sequence length="182" mass="21398">MEAGIYGKSFLLRFKNINRGILMKILNYLRASAKIEADFDKKQSFQKYRRSLFLVIILVVLVTINLGINLHLRQTKFDSAKFYFYEKSEYVHVGYHGFFEDSYYQRAPARNVVERHVRRLLEIKDQLWYFYTFGSIMFLFQLPASWSGKHVWPKTAKHIVLGLFGISLILALYASNLLVLPS</sequence>
<keyword evidence="1" id="KW-0812">Transmembrane</keyword>
<comment type="caution">
    <text evidence="2">The sequence shown here is derived from an EMBL/GenBank/DDBJ whole genome shotgun (WGS) entry which is preliminary data.</text>
</comment>
<keyword evidence="3" id="KW-1185">Reference proteome</keyword>
<evidence type="ECO:0000313" key="2">
    <source>
        <dbReference type="EMBL" id="GBG94687.1"/>
    </source>
</evidence>
<dbReference type="AlphaFoldDB" id="A0A401IT54"/>
<evidence type="ECO:0000313" key="3">
    <source>
        <dbReference type="Proteomes" id="UP000286848"/>
    </source>
</evidence>
<protein>
    <submittedName>
        <fullName evidence="2">Uncharacterized protein</fullName>
    </submittedName>
</protein>
<dbReference type="RefSeq" id="WP_124976326.1">
    <property type="nucleotide sequence ID" value="NZ_BFFP01000016.1"/>
</dbReference>
<feature type="transmembrane region" description="Helical" evidence="1">
    <location>
        <begin position="128"/>
        <end position="147"/>
    </location>
</feature>
<accession>A0A401IT54</accession>
<feature type="transmembrane region" description="Helical" evidence="1">
    <location>
        <begin position="159"/>
        <end position="180"/>
    </location>
</feature>